<dbReference type="InterPro" id="IPR002083">
    <property type="entry name" value="MATH/TRAF_dom"/>
</dbReference>
<keyword evidence="3" id="KW-1185">Reference proteome</keyword>
<gene>
    <name evidence="2" type="ORF">CASFOL_032479</name>
</gene>
<comment type="caution">
    <text evidence="2">The sequence shown here is derived from an EMBL/GenBank/DDBJ whole genome shotgun (WGS) entry which is preliminary data.</text>
</comment>
<feature type="domain" description="MATH" evidence="1">
    <location>
        <begin position="14"/>
        <end position="144"/>
    </location>
</feature>
<organism evidence="2 3">
    <name type="scientific">Castilleja foliolosa</name>
    <dbReference type="NCBI Taxonomy" id="1961234"/>
    <lineage>
        <taxon>Eukaryota</taxon>
        <taxon>Viridiplantae</taxon>
        <taxon>Streptophyta</taxon>
        <taxon>Embryophyta</taxon>
        <taxon>Tracheophyta</taxon>
        <taxon>Spermatophyta</taxon>
        <taxon>Magnoliopsida</taxon>
        <taxon>eudicotyledons</taxon>
        <taxon>Gunneridae</taxon>
        <taxon>Pentapetalae</taxon>
        <taxon>asterids</taxon>
        <taxon>lamiids</taxon>
        <taxon>Lamiales</taxon>
        <taxon>Orobanchaceae</taxon>
        <taxon>Pedicularideae</taxon>
        <taxon>Castillejinae</taxon>
        <taxon>Castilleja</taxon>
    </lineage>
</organism>
<evidence type="ECO:0000259" key="1">
    <source>
        <dbReference type="PROSITE" id="PS50144"/>
    </source>
</evidence>
<dbReference type="PROSITE" id="PS50144">
    <property type="entry name" value="MATH"/>
    <property type="match status" value="2"/>
</dbReference>
<dbReference type="SUPFAM" id="SSF49599">
    <property type="entry name" value="TRAF domain-like"/>
    <property type="match status" value="2"/>
</dbReference>
<dbReference type="CDD" id="cd00121">
    <property type="entry name" value="MATH"/>
    <property type="match status" value="2"/>
</dbReference>
<feature type="domain" description="MATH" evidence="1">
    <location>
        <begin position="165"/>
        <end position="215"/>
    </location>
</feature>
<evidence type="ECO:0000313" key="2">
    <source>
        <dbReference type="EMBL" id="KAL3623663.1"/>
    </source>
</evidence>
<dbReference type="Proteomes" id="UP001632038">
    <property type="component" value="Unassembled WGS sequence"/>
</dbReference>
<evidence type="ECO:0000313" key="3">
    <source>
        <dbReference type="Proteomes" id="UP001632038"/>
    </source>
</evidence>
<dbReference type="AlphaFoldDB" id="A0ABD3C1K5"/>
<dbReference type="InterPro" id="IPR008974">
    <property type="entry name" value="TRAF-like"/>
</dbReference>
<proteinExistence type="predicted"/>
<name>A0ABD3C1K5_9LAMI</name>
<dbReference type="SMART" id="SM00061">
    <property type="entry name" value="MATH"/>
    <property type="match status" value="1"/>
</dbReference>
<reference evidence="3" key="1">
    <citation type="journal article" date="2024" name="IScience">
        <title>Strigolactones Initiate the Formation of Haustorium-like Structures in Castilleja.</title>
        <authorList>
            <person name="Buerger M."/>
            <person name="Peterson D."/>
            <person name="Chory J."/>
        </authorList>
    </citation>
    <scope>NUCLEOTIDE SEQUENCE [LARGE SCALE GENOMIC DNA]</scope>
</reference>
<dbReference type="Pfam" id="PF22486">
    <property type="entry name" value="MATH_2"/>
    <property type="match status" value="2"/>
</dbReference>
<sequence length="302" mass="34739">MSSEAEWETREASPTNLLVKIYSFSLIDNNRIDRLETKEFKAGNYMWKLVICPNGHGADQGYISVYLAITNTSALPSNWEVNATFSFCVLNHSTNNYRYSLGIARRFHALNPEWGFKKFIHKRVITDPSNGYVLRDKCIFGAEVFVNEDKAVIECMSLKRFDKNPYKHEIKISNFSTLKEKWCSGVFTVGGYKWRIEVYPNGCEEETGRSLSIFLRHVGSNNLTFTRRVIASIFQGHGVSNNRATSERVMPYYAISIKDKLHDLKHHQHFVVLDVGFKVPKIWDGDHLLSFLLLKIQIKASL</sequence>
<dbReference type="PANTHER" id="PTHR46162">
    <property type="entry name" value="TRAF-LIKE FAMILY PROTEIN"/>
    <property type="match status" value="1"/>
</dbReference>
<dbReference type="EMBL" id="JAVIJP010000054">
    <property type="protein sequence ID" value="KAL3623663.1"/>
    <property type="molecule type" value="Genomic_DNA"/>
</dbReference>
<protein>
    <recommendedName>
        <fullName evidence="1">MATH domain-containing protein</fullName>
    </recommendedName>
</protein>
<accession>A0ABD3C1K5</accession>
<dbReference type="Gene3D" id="2.60.210.10">
    <property type="entry name" value="Apoptosis, Tumor Necrosis Factor Receptor Associated Protein 2, Chain A"/>
    <property type="match status" value="2"/>
</dbReference>
<dbReference type="PANTHER" id="PTHR46162:SF20">
    <property type="entry name" value="UBIQUITIN CARBOXYL-TERMINAL HYDROLASE 7-LIKE ISOFORM X1"/>
    <property type="match status" value="1"/>
</dbReference>